<feature type="compositionally biased region" description="Low complexity" evidence="1">
    <location>
        <begin position="379"/>
        <end position="388"/>
    </location>
</feature>
<dbReference type="Proteomes" id="UP001445076">
    <property type="component" value="Unassembled WGS sequence"/>
</dbReference>
<evidence type="ECO:0000313" key="4">
    <source>
        <dbReference type="Proteomes" id="UP001445076"/>
    </source>
</evidence>
<reference evidence="3 4" key="1">
    <citation type="journal article" date="2024" name="BMC Genomics">
        <title>Genome assembly of redclaw crayfish (Cherax quadricarinatus) provides insights into its immune adaptation and hypoxia tolerance.</title>
        <authorList>
            <person name="Liu Z."/>
            <person name="Zheng J."/>
            <person name="Li H."/>
            <person name="Fang K."/>
            <person name="Wang S."/>
            <person name="He J."/>
            <person name="Zhou D."/>
            <person name="Weng S."/>
            <person name="Chi M."/>
            <person name="Gu Z."/>
            <person name="He J."/>
            <person name="Li F."/>
            <person name="Wang M."/>
        </authorList>
    </citation>
    <scope>NUCLEOTIDE SEQUENCE [LARGE SCALE GENOMIC DNA]</scope>
    <source>
        <strain evidence="3">ZL_2023a</strain>
    </source>
</reference>
<proteinExistence type="predicted"/>
<keyword evidence="2" id="KW-0472">Membrane</keyword>
<keyword evidence="4" id="KW-1185">Reference proteome</keyword>
<evidence type="ECO:0000256" key="2">
    <source>
        <dbReference type="SAM" id="Phobius"/>
    </source>
</evidence>
<feature type="compositionally biased region" description="Polar residues" evidence="1">
    <location>
        <begin position="367"/>
        <end position="378"/>
    </location>
</feature>
<name>A0AAW0VUB5_CHEQU</name>
<comment type="caution">
    <text evidence="3">The sequence shown here is derived from an EMBL/GenBank/DDBJ whole genome shotgun (WGS) entry which is preliminary data.</text>
</comment>
<dbReference type="AlphaFoldDB" id="A0AAW0VUB5"/>
<accession>A0AAW0VUB5</accession>
<organism evidence="3 4">
    <name type="scientific">Cherax quadricarinatus</name>
    <name type="common">Australian red claw crayfish</name>
    <dbReference type="NCBI Taxonomy" id="27406"/>
    <lineage>
        <taxon>Eukaryota</taxon>
        <taxon>Metazoa</taxon>
        <taxon>Ecdysozoa</taxon>
        <taxon>Arthropoda</taxon>
        <taxon>Crustacea</taxon>
        <taxon>Multicrustacea</taxon>
        <taxon>Malacostraca</taxon>
        <taxon>Eumalacostraca</taxon>
        <taxon>Eucarida</taxon>
        <taxon>Decapoda</taxon>
        <taxon>Pleocyemata</taxon>
        <taxon>Astacidea</taxon>
        <taxon>Parastacoidea</taxon>
        <taxon>Parastacidae</taxon>
        <taxon>Cherax</taxon>
    </lineage>
</organism>
<dbReference type="EMBL" id="JARKIK010000257">
    <property type="protein sequence ID" value="KAK8720672.1"/>
    <property type="molecule type" value="Genomic_DNA"/>
</dbReference>
<protein>
    <submittedName>
        <fullName evidence="3">Uncharacterized protein</fullName>
    </submittedName>
</protein>
<feature type="region of interest" description="Disordered" evidence="1">
    <location>
        <begin position="367"/>
        <end position="389"/>
    </location>
</feature>
<feature type="transmembrane region" description="Helical" evidence="2">
    <location>
        <begin position="522"/>
        <end position="545"/>
    </location>
</feature>
<feature type="non-terminal residue" evidence="3">
    <location>
        <position position="1"/>
    </location>
</feature>
<keyword evidence="2" id="KW-0812">Transmembrane</keyword>
<gene>
    <name evidence="3" type="ORF">OTU49_013168</name>
</gene>
<keyword evidence="2" id="KW-1133">Transmembrane helix</keyword>
<sequence>DHVQFHMATVAEGAVSTASHSRIVSPLDEEPKYHKIMSETTTHYPLVQRVPLRKIRNVTVNIITSPSLLENTTVQEVEELLPEKFFERLKSLRNKVFNLAEKIEKMRSGGDVSYLINELQDDSKPLIHLYNILKGGSYGAVNTTEDMPQLGYMGYKTDLSSLSMHEENINSSVRTDGQDSFIQMINFFRHKQTERNDGPQVGKNMSNTVSSQTNETDNVFGVTVQDNGSTNLPRQVDKLREFLIKVNASQKGDEDMFLRPNSEDLNLTLDSLWELLLQQNKLYRNINISQEIDKARVASYSTLGLGSAEDTVELTTPSSPPPAVATSKSLSSLEITVLPLESVVTTKKANFSTSSTMMTTLEPVTLRQMSSSSTKEANTTSSQAQTTSEPVALTEMVISTIEKTDPSTSVTQGTSVSTTLIEMSLSSASELFFTEKTNPSTSSQPTVTAEKNERLYNISKEQTEVPETVATEFTPNGITSPDVDKATLLTTIKWTAPPRKFEKASKMSLAGTQTEIYHDHTVLLIALLVAGLASVVILIGVATIFRDHRKERERERVHVRCQQPRYSHYMPSER</sequence>
<evidence type="ECO:0000256" key="1">
    <source>
        <dbReference type="SAM" id="MobiDB-lite"/>
    </source>
</evidence>
<evidence type="ECO:0000313" key="3">
    <source>
        <dbReference type="EMBL" id="KAK8720672.1"/>
    </source>
</evidence>